<accession>A0A975IUN9</accession>
<dbReference type="Gene3D" id="1.10.10.10">
    <property type="entry name" value="Winged helix-like DNA-binding domain superfamily/Winged helix DNA-binding domain"/>
    <property type="match status" value="1"/>
</dbReference>
<dbReference type="KEGG" id="caul:KCG34_15255"/>
<dbReference type="InterPro" id="IPR036388">
    <property type="entry name" value="WH-like_DNA-bd_sf"/>
</dbReference>
<dbReference type="CDD" id="cd00090">
    <property type="entry name" value="HTH_ARSR"/>
    <property type="match status" value="1"/>
</dbReference>
<dbReference type="NCBIfam" id="NF033788">
    <property type="entry name" value="HTH_metalloreg"/>
    <property type="match status" value="1"/>
</dbReference>
<keyword evidence="6" id="KW-1185">Reference proteome</keyword>
<reference evidence="5" key="1">
    <citation type="submission" date="2021-04" db="EMBL/GenBank/DDBJ databases">
        <title>The complete genome sequence of Caulobacter sp. S6.</title>
        <authorList>
            <person name="Tang Y."/>
            <person name="Ouyang W."/>
            <person name="Liu Q."/>
            <person name="Huang B."/>
            <person name="Guo Z."/>
            <person name="Lei P."/>
        </authorList>
    </citation>
    <scope>NUCLEOTIDE SEQUENCE</scope>
    <source>
        <strain evidence="5">S6</strain>
    </source>
</reference>
<organism evidence="5 6">
    <name type="scientific">Phenylobacterium montanum</name>
    <dbReference type="NCBI Taxonomy" id="2823693"/>
    <lineage>
        <taxon>Bacteria</taxon>
        <taxon>Pseudomonadati</taxon>
        <taxon>Pseudomonadota</taxon>
        <taxon>Alphaproteobacteria</taxon>
        <taxon>Caulobacterales</taxon>
        <taxon>Caulobacteraceae</taxon>
        <taxon>Phenylobacterium</taxon>
    </lineage>
</organism>
<dbReference type="Pfam" id="PF12840">
    <property type="entry name" value="HTH_20"/>
    <property type="match status" value="1"/>
</dbReference>
<dbReference type="NCBIfam" id="NF033789">
    <property type="entry name" value="repress_SdpR"/>
    <property type="match status" value="1"/>
</dbReference>
<sequence>MSEVYRALADPTRRRILQLLRTRAMTAGELAAQFDLAKPTLSGHFAVLKQAGLIDPERSGTTITYRLNLSVLEEALMALMEGFGLGRPTSTDGDRR</sequence>
<dbReference type="EMBL" id="CP073078">
    <property type="protein sequence ID" value="QUD86446.1"/>
    <property type="molecule type" value="Genomic_DNA"/>
</dbReference>
<dbReference type="SUPFAM" id="SSF46785">
    <property type="entry name" value="Winged helix' DNA-binding domain"/>
    <property type="match status" value="1"/>
</dbReference>
<dbReference type="GO" id="GO:0003700">
    <property type="term" value="F:DNA-binding transcription factor activity"/>
    <property type="evidence" value="ECO:0007669"/>
    <property type="project" value="InterPro"/>
</dbReference>
<gene>
    <name evidence="5" type="ORF">KCG34_15255</name>
</gene>
<dbReference type="Proteomes" id="UP000676409">
    <property type="component" value="Chromosome"/>
</dbReference>
<keyword evidence="2" id="KW-0238">DNA-binding</keyword>
<evidence type="ECO:0000256" key="2">
    <source>
        <dbReference type="ARBA" id="ARBA00023125"/>
    </source>
</evidence>
<dbReference type="SMART" id="SM00418">
    <property type="entry name" value="HTH_ARSR"/>
    <property type="match status" value="1"/>
</dbReference>
<dbReference type="GO" id="GO:0003677">
    <property type="term" value="F:DNA binding"/>
    <property type="evidence" value="ECO:0007669"/>
    <property type="project" value="UniProtKB-KW"/>
</dbReference>
<name>A0A975IUN9_9CAUL</name>
<dbReference type="InterPro" id="IPR001845">
    <property type="entry name" value="HTH_ArsR_DNA-bd_dom"/>
</dbReference>
<keyword evidence="3" id="KW-0804">Transcription</keyword>
<evidence type="ECO:0000313" key="5">
    <source>
        <dbReference type="EMBL" id="QUD86446.1"/>
    </source>
</evidence>
<evidence type="ECO:0000259" key="4">
    <source>
        <dbReference type="PROSITE" id="PS50987"/>
    </source>
</evidence>
<dbReference type="InterPro" id="IPR011991">
    <property type="entry name" value="ArsR-like_HTH"/>
</dbReference>
<evidence type="ECO:0000313" key="6">
    <source>
        <dbReference type="Proteomes" id="UP000676409"/>
    </source>
</evidence>
<dbReference type="InterPro" id="IPR047796">
    <property type="entry name" value="SdpR-like_repress"/>
</dbReference>
<protein>
    <submittedName>
        <fullName evidence="5">Winged helix-turn-helix transcriptional regulator</fullName>
    </submittedName>
</protein>
<dbReference type="PANTHER" id="PTHR33154:SF33">
    <property type="entry name" value="TRANSCRIPTIONAL REPRESSOR SDPR"/>
    <property type="match status" value="1"/>
</dbReference>
<feature type="domain" description="HTH arsR-type" evidence="4">
    <location>
        <begin position="1"/>
        <end position="87"/>
    </location>
</feature>
<evidence type="ECO:0000256" key="1">
    <source>
        <dbReference type="ARBA" id="ARBA00023015"/>
    </source>
</evidence>
<keyword evidence="1" id="KW-0805">Transcription regulation</keyword>
<dbReference type="PRINTS" id="PR00778">
    <property type="entry name" value="HTHARSR"/>
</dbReference>
<dbReference type="RefSeq" id="WP_211936498.1">
    <property type="nucleotide sequence ID" value="NZ_CP073078.1"/>
</dbReference>
<dbReference type="PROSITE" id="PS50987">
    <property type="entry name" value="HTH_ARSR_2"/>
    <property type="match status" value="1"/>
</dbReference>
<dbReference type="InterPro" id="IPR051081">
    <property type="entry name" value="HTH_MetalResp_TranReg"/>
</dbReference>
<dbReference type="InterPro" id="IPR036390">
    <property type="entry name" value="WH_DNA-bd_sf"/>
</dbReference>
<dbReference type="PANTHER" id="PTHR33154">
    <property type="entry name" value="TRANSCRIPTIONAL REGULATOR, ARSR FAMILY"/>
    <property type="match status" value="1"/>
</dbReference>
<dbReference type="AlphaFoldDB" id="A0A975IUN9"/>
<evidence type="ECO:0000256" key="3">
    <source>
        <dbReference type="ARBA" id="ARBA00023163"/>
    </source>
</evidence>
<proteinExistence type="predicted"/>